<dbReference type="AlphaFoldDB" id="A0A841PPH4"/>
<protein>
    <submittedName>
        <fullName evidence="3">Uncharacterized protein</fullName>
    </submittedName>
</protein>
<proteinExistence type="predicted"/>
<keyword evidence="2" id="KW-0812">Transmembrane</keyword>
<name>A0A841PPH4_9BACL</name>
<evidence type="ECO:0000256" key="1">
    <source>
        <dbReference type="SAM" id="MobiDB-lite"/>
    </source>
</evidence>
<keyword evidence="2" id="KW-1133">Transmembrane helix</keyword>
<dbReference type="Proteomes" id="UP000568839">
    <property type="component" value="Unassembled WGS sequence"/>
</dbReference>
<feature type="compositionally biased region" description="Polar residues" evidence="1">
    <location>
        <begin position="113"/>
        <end position="126"/>
    </location>
</feature>
<gene>
    <name evidence="3" type="ORF">HNR44_002660</name>
</gene>
<reference evidence="3 4" key="1">
    <citation type="submission" date="2020-08" db="EMBL/GenBank/DDBJ databases">
        <title>Genomic Encyclopedia of Type Strains, Phase IV (KMG-IV): sequencing the most valuable type-strain genomes for metagenomic binning, comparative biology and taxonomic classification.</title>
        <authorList>
            <person name="Goeker M."/>
        </authorList>
    </citation>
    <scope>NUCLEOTIDE SEQUENCE [LARGE SCALE GENOMIC DNA]</scope>
    <source>
        <strain evidence="3 4">DSM 21769</strain>
    </source>
</reference>
<organism evidence="3 4">
    <name type="scientific">Geomicrobium halophilum</name>
    <dbReference type="NCBI Taxonomy" id="549000"/>
    <lineage>
        <taxon>Bacteria</taxon>
        <taxon>Bacillati</taxon>
        <taxon>Bacillota</taxon>
        <taxon>Bacilli</taxon>
        <taxon>Bacillales</taxon>
        <taxon>Geomicrobium</taxon>
    </lineage>
</organism>
<keyword evidence="2" id="KW-0472">Membrane</keyword>
<evidence type="ECO:0000313" key="3">
    <source>
        <dbReference type="EMBL" id="MBB6450670.1"/>
    </source>
</evidence>
<dbReference type="EMBL" id="JACHHJ010000004">
    <property type="protein sequence ID" value="MBB6450670.1"/>
    <property type="molecule type" value="Genomic_DNA"/>
</dbReference>
<keyword evidence="4" id="KW-1185">Reference proteome</keyword>
<feature type="compositionally biased region" description="Basic and acidic residues" evidence="1">
    <location>
        <begin position="128"/>
        <end position="138"/>
    </location>
</feature>
<feature type="transmembrane region" description="Helical" evidence="2">
    <location>
        <begin position="6"/>
        <end position="26"/>
    </location>
</feature>
<evidence type="ECO:0000313" key="4">
    <source>
        <dbReference type="Proteomes" id="UP000568839"/>
    </source>
</evidence>
<sequence length="138" mass="15450">MIRKERKWGILITIGSVSAVMGYLVFNRNARKKVILRVQEGKQFVTDASTFVKENQEEISDLIKGTTEKVNGLVQVAGKDVEEIAKHSSHLKGTATDMIDTAKVAAKDLQQYRLDQQESPEPSASLPQEHENSNKRQV</sequence>
<dbReference type="RefSeq" id="WP_184404747.1">
    <property type="nucleotide sequence ID" value="NZ_JACHHJ010000004.1"/>
</dbReference>
<accession>A0A841PPH4</accession>
<comment type="caution">
    <text evidence="3">The sequence shown here is derived from an EMBL/GenBank/DDBJ whole genome shotgun (WGS) entry which is preliminary data.</text>
</comment>
<evidence type="ECO:0000256" key="2">
    <source>
        <dbReference type="SAM" id="Phobius"/>
    </source>
</evidence>
<feature type="region of interest" description="Disordered" evidence="1">
    <location>
        <begin position="110"/>
        <end position="138"/>
    </location>
</feature>